<comment type="caution">
    <text evidence="2">The sequence shown here is derived from an EMBL/GenBank/DDBJ whole genome shotgun (WGS) entry which is preliminary data.</text>
</comment>
<name>A0AAN8YG68_SOLBU</name>
<dbReference type="PANTHER" id="PTHR47723">
    <property type="entry name" value="OS05G0353850 PROTEIN"/>
    <property type="match status" value="1"/>
</dbReference>
<dbReference type="GO" id="GO:0003676">
    <property type="term" value="F:nucleic acid binding"/>
    <property type="evidence" value="ECO:0007669"/>
    <property type="project" value="InterPro"/>
</dbReference>
<feature type="domain" description="RNase H type-1" evidence="1">
    <location>
        <begin position="2"/>
        <end position="81"/>
    </location>
</feature>
<dbReference type="AlphaFoldDB" id="A0AAN8YG68"/>
<protein>
    <recommendedName>
        <fullName evidence="1">RNase H type-1 domain-containing protein</fullName>
    </recommendedName>
</protein>
<evidence type="ECO:0000313" key="2">
    <source>
        <dbReference type="EMBL" id="KAK6791560.1"/>
    </source>
</evidence>
<reference evidence="2 3" key="1">
    <citation type="submission" date="2024-02" db="EMBL/GenBank/DDBJ databases">
        <title>de novo genome assembly of Solanum bulbocastanum strain 11H21.</title>
        <authorList>
            <person name="Hosaka A.J."/>
        </authorList>
    </citation>
    <scope>NUCLEOTIDE SEQUENCE [LARGE SCALE GENOMIC DNA]</scope>
    <source>
        <tissue evidence="2">Young leaves</tissue>
    </source>
</reference>
<dbReference type="InterPro" id="IPR053151">
    <property type="entry name" value="RNase_H-like"/>
</dbReference>
<proteinExistence type="predicted"/>
<dbReference type="EMBL" id="JBANQN010000004">
    <property type="protein sequence ID" value="KAK6791560.1"/>
    <property type="molecule type" value="Genomic_DNA"/>
</dbReference>
<dbReference type="GO" id="GO:0004523">
    <property type="term" value="F:RNA-DNA hybrid ribonuclease activity"/>
    <property type="evidence" value="ECO:0007669"/>
    <property type="project" value="InterPro"/>
</dbReference>
<sequence>MVAETTSIFKAMLCCRQRKWNNIILDTDTLSLAKMLKEIWDCPWKLAKMTEEIKQDMKHTGATIQHVFREANAVTDLLANIALTQQEAVQKNYTLQIEKTIVASKLAVEKHRKE</sequence>
<evidence type="ECO:0000259" key="1">
    <source>
        <dbReference type="Pfam" id="PF13456"/>
    </source>
</evidence>
<accession>A0AAN8YG68</accession>
<dbReference type="InterPro" id="IPR012337">
    <property type="entry name" value="RNaseH-like_sf"/>
</dbReference>
<gene>
    <name evidence="2" type="ORF">RDI58_010641</name>
</gene>
<evidence type="ECO:0000313" key="3">
    <source>
        <dbReference type="Proteomes" id="UP001371456"/>
    </source>
</evidence>
<dbReference type="PANTHER" id="PTHR47723:SF24">
    <property type="entry name" value="RNASE H TYPE-1 DOMAIN-CONTAINING PROTEIN"/>
    <property type="match status" value="1"/>
</dbReference>
<dbReference type="Gene3D" id="3.30.420.10">
    <property type="entry name" value="Ribonuclease H-like superfamily/Ribonuclease H"/>
    <property type="match status" value="1"/>
</dbReference>
<dbReference type="SUPFAM" id="SSF53098">
    <property type="entry name" value="Ribonuclease H-like"/>
    <property type="match status" value="1"/>
</dbReference>
<organism evidence="2 3">
    <name type="scientific">Solanum bulbocastanum</name>
    <name type="common">Wild potato</name>
    <dbReference type="NCBI Taxonomy" id="147425"/>
    <lineage>
        <taxon>Eukaryota</taxon>
        <taxon>Viridiplantae</taxon>
        <taxon>Streptophyta</taxon>
        <taxon>Embryophyta</taxon>
        <taxon>Tracheophyta</taxon>
        <taxon>Spermatophyta</taxon>
        <taxon>Magnoliopsida</taxon>
        <taxon>eudicotyledons</taxon>
        <taxon>Gunneridae</taxon>
        <taxon>Pentapetalae</taxon>
        <taxon>asterids</taxon>
        <taxon>lamiids</taxon>
        <taxon>Solanales</taxon>
        <taxon>Solanaceae</taxon>
        <taxon>Solanoideae</taxon>
        <taxon>Solaneae</taxon>
        <taxon>Solanum</taxon>
    </lineage>
</organism>
<keyword evidence="3" id="KW-1185">Reference proteome</keyword>
<dbReference type="Pfam" id="PF13456">
    <property type="entry name" value="RVT_3"/>
    <property type="match status" value="1"/>
</dbReference>
<dbReference type="InterPro" id="IPR002156">
    <property type="entry name" value="RNaseH_domain"/>
</dbReference>
<dbReference type="InterPro" id="IPR036397">
    <property type="entry name" value="RNaseH_sf"/>
</dbReference>
<dbReference type="Proteomes" id="UP001371456">
    <property type="component" value="Unassembled WGS sequence"/>
</dbReference>